<dbReference type="SUPFAM" id="SSF82199">
    <property type="entry name" value="SET domain"/>
    <property type="match status" value="1"/>
</dbReference>
<dbReference type="EMBL" id="CDMY01000954">
    <property type="protein sequence ID" value="CEM37766.1"/>
    <property type="molecule type" value="Genomic_DNA"/>
</dbReference>
<evidence type="ECO:0008006" key="6">
    <source>
        <dbReference type="Google" id="ProtNLM"/>
    </source>
</evidence>
<feature type="compositionally biased region" description="Acidic residues" evidence="2">
    <location>
        <begin position="408"/>
        <end position="423"/>
    </location>
</feature>
<feature type="signal peptide" evidence="3">
    <location>
        <begin position="1"/>
        <end position="32"/>
    </location>
</feature>
<evidence type="ECO:0000313" key="5">
    <source>
        <dbReference type="Proteomes" id="UP000041254"/>
    </source>
</evidence>
<keyword evidence="5" id="KW-1185">Reference proteome</keyword>
<gene>
    <name evidence="4" type="ORF">Vbra_19376</name>
</gene>
<keyword evidence="1" id="KW-0175">Coiled coil</keyword>
<accession>A0A0G4H292</accession>
<dbReference type="Gene3D" id="2.170.270.10">
    <property type="entry name" value="SET domain"/>
    <property type="match status" value="1"/>
</dbReference>
<evidence type="ECO:0000256" key="2">
    <source>
        <dbReference type="SAM" id="MobiDB-lite"/>
    </source>
</evidence>
<feature type="compositionally biased region" description="Polar residues" evidence="2">
    <location>
        <begin position="348"/>
        <end position="365"/>
    </location>
</feature>
<evidence type="ECO:0000256" key="3">
    <source>
        <dbReference type="SAM" id="SignalP"/>
    </source>
</evidence>
<dbReference type="Proteomes" id="UP000041254">
    <property type="component" value="Unassembled WGS sequence"/>
</dbReference>
<keyword evidence="3" id="KW-0732">Signal</keyword>
<reference evidence="4 5" key="1">
    <citation type="submission" date="2014-11" db="EMBL/GenBank/DDBJ databases">
        <authorList>
            <person name="Zhu J."/>
            <person name="Qi W."/>
            <person name="Song R."/>
        </authorList>
    </citation>
    <scope>NUCLEOTIDE SEQUENCE [LARGE SCALE GENOMIC DNA]</scope>
</reference>
<evidence type="ECO:0000256" key="1">
    <source>
        <dbReference type="SAM" id="Coils"/>
    </source>
</evidence>
<feature type="region of interest" description="Disordered" evidence="2">
    <location>
        <begin position="521"/>
        <end position="542"/>
    </location>
</feature>
<organism evidence="4 5">
    <name type="scientific">Vitrella brassicaformis (strain CCMP3155)</name>
    <dbReference type="NCBI Taxonomy" id="1169540"/>
    <lineage>
        <taxon>Eukaryota</taxon>
        <taxon>Sar</taxon>
        <taxon>Alveolata</taxon>
        <taxon>Colpodellida</taxon>
        <taxon>Vitrellaceae</taxon>
        <taxon>Vitrella</taxon>
    </lineage>
</organism>
<feature type="region of interest" description="Disordered" evidence="2">
    <location>
        <begin position="346"/>
        <end position="448"/>
    </location>
</feature>
<dbReference type="VEuPathDB" id="CryptoDB:Vbra_19376"/>
<feature type="chain" id="PRO_5005191492" description="SET domain-containing protein" evidence="3">
    <location>
        <begin position="33"/>
        <end position="603"/>
    </location>
</feature>
<dbReference type="AlphaFoldDB" id="A0A0G4H292"/>
<protein>
    <recommendedName>
        <fullName evidence="6">SET domain-containing protein</fullName>
    </recommendedName>
</protein>
<name>A0A0G4H292_VITBC</name>
<sequence length="603" mass="66406">MASSGKTAWGTNHRGLQLNLLQLFSLPAWMAAERPPRGRPREWPRGVTHLHGTWMTTDGIQALEACVSPSTRKASWKSKGKLLAAANSGRAATVAADKATKINAPLSKRRVNGLDYYGVSFPLPASQRRNIMNSIELTPYTGVDAHHLKEQIADALTSDSSCNYTRVERIRDPHHPAYTSDTPSYRAVLCLPRQQERIGANCMVGMPYGGLLRTEEECEKLKEADRLSWRYVYRLEEPCEGFVIDGLDARNAAGCINDPHFFIKDRDSNVYSQPLSIWGIPYVFILTERPISDGEELLLDYGEEYWIELSQAHAKTATELRKEVRRLSNQLEGVDRLLALEEARQVDGSMQTDPSVSHTASQTAHDTQDGFECPCQQPARQHAAVGVNTDGIEWTPVPTQRKRRRDEEDQEEEDSDYLGDGESSEGAPSCAASVTDDSKYQPSRDPAREARAVFRELKREGGAELPAGLTGDCEVMGCVEALVFDDDDDAASDDAADSATEDAADSVMDEEMLLATGVVEEEEVEEPPTSNDQLKPIDPQHRPCSVRVDAGATQMRHHRLDCDTSAAAAAAECVVSAAVEDHRAAKMARSQAILMQHAGAGWE</sequence>
<dbReference type="InParanoid" id="A0A0G4H292"/>
<proteinExistence type="predicted"/>
<dbReference type="InterPro" id="IPR046341">
    <property type="entry name" value="SET_dom_sf"/>
</dbReference>
<evidence type="ECO:0000313" key="4">
    <source>
        <dbReference type="EMBL" id="CEM37766.1"/>
    </source>
</evidence>
<feature type="coiled-coil region" evidence="1">
    <location>
        <begin position="310"/>
        <end position="337"/>
    </location>
</feature>